<feature type="domain" description="FAD-binding PCMH-type" evidence="5">
    <location>
        <begin position="77"/>
        <end position="266"/>
    </location>
</feature>
<dbReference type="InterPro" id="IPR050416">
    <property type="entry name" value="FAD-linked_Oxidoreductase"/>
</dbReference>
<dbReference type="GO" id="GO:0016491">
    <property type="term" value="F:oxidoreductase activity"/>
    <property type="evidence" value="ECO:0007669"/>
    <property type="project" value="UniProtKB-KW"/>
</dbReference>
<keyword evidence="9" id="KW-1185">Reference proteome</keyword>
<dbReference type="Pfam" id="PF01565">
    <property type="entry name" value="FAD_binding_4"/>
    <property type="match status" value="1"/>
</dbReference>
<gene>
    <name evidence="6" type="ORF">AKAW2_60319A</name>
    <name evidence="7" type="ORF">RIB2604_03700670</name>
</gene>
<dbReference type="InterPro" id="IPR016169">
    <property type="entry name" value="FAD-bd_PCMH_sub2"/>
</dbReference>
<evidence type="ECO:0000256" key="1">
    <source>
        <dbReference type="ARBA" id="ARBA00005466"/>
    </source>
</evidence>
<dbReference type="GeneID" id="64963376"/>
<evidence type="ECO:0000256" key="2">
    <source>
        <dbReference type="ARBA" id="ARBA00022630"/>
    </source>
</evidence>
<dbReference type="InterPro" id="IPR016166">
    <property type="entry name" value="FAD-bd_PCMH"/>
</dbReference>
<dbReference type="PANTHER" id="PTHR42973:SF22">
    <property type="entry name" value="FAD-BINDING PCMH-TYPE DOMAIN-CONTAINING PROTEIN-RELATED"/>
    <property type="match status" value="1"/>
</dbReference>
<dbReference type="OrthoDB" id="2151789at2759"/>
<dbReference type="PANTHER" id="PTHR42973">
    <property type="entry name" value="BINDING OXIDOREDUCTASE, PUTATIVE (AFU_ORTHOLOGUE AFUA_1G17690)-RELATED"/>
    <property type="match status" value="1"/>
</dbReference>
<keyword evidence="2" id="KW-0285">Flavoprotein</keyword>
<dbReference type="EMBL" id="AP024430">
    <property type="protein sequence ID" value="BCS02055.1"/>
    <property type="molecule type" value="Genomic_DNA"/>
</dbReference>
<dbReference type="RefSeq" id="XP_041545817.1">
    <property type="nucleotide sequence ID" value="XM_041692431.1"/>
</dbReference>
<evidence type="ECO:0000313" key="8">
    <source>
        <dbReference type="Proteomes" id="UP000075230"/>
    </source>
</evidence>
<comment type="similarity">
    <text evidence="1">Belongs to the oxygen-dependent FAD-linked oxidoreductase family.</text>
</comment>
<dbReference type="InterPro" id="IPR036318">
    <property type="entry name" value="FAD-bd_PCMH-like_sf"/>
</dbReference>
<name>A0A146FYY4_ASPKA</name>
<protein>
    <submittedName>
        <fullName evidence="7">Oxidoreductase, FAD-binding</fullName>
    </submittedName>
</protein>
<evidence type="ECO:0000259" key="5">
    <source>
        <dbReference type="PROSITE" id="PS51387"/>
    </source>
</evidence>
<evidence type="ECO:0000256" key="3">
    <source>
        <dbReference type="ARBA" id="ARBA00022827"/>
    </source>
</evidence>
<evidence type="ECO:0000313" key="9">
    <source>
        <dbReference type="Proteomes" id="UP000661280"/>
    </source>
</evidence>
<reference evidence="8" key="2">
    <citation type="submission" date="2016-02" db="EMBL/GenBank/DDBJ databases">
        <title>Genome sequencing of Aspergillus luchuensis NBRC 4314.</title>
        <authorList>
            <person name="Yamada O."/>
        </authorList>
    </citation>
    <scope>NUCLEOTIDE SEQUENCE [LARGE SCALE GENOMIC DNA]</scope>
    <source>
        <strain evidence="8">RIB 2604</strain>
    </source>
</reference>
<dbReference type="EMBL" id="BCWF01000036">
    <property type="protein sequence ID" value="GAT30860.1"/>
    <property type="molecule type" value="Genomic_DNA"/>
</dbReference>
<organism evidence="7 8">
    <name type="scientific">Aspergillus kawachii</name>
    <name type="common">White koji mold</name>
    <name type="synonym">Aspergillus awamori var. kawachi</name>
    <dbReference type="NCBI Taxonomy" id="1069201"/>
    <lineage>
        <taxon>Eukaryota</taxon>
        <taxon>Fungi</taxon>
        <taxon>Dikarya</taxon>
        <taxon>Ascomycota</taxon>
        <taxon>Pezizomycotina</taxon>
        <taxon>Eurotiomycetes</taxon>
        <taxon>Eurotiomycetidae</taxon>
        <taxon>Eurotiales</taxon>
        <taxon>Aspergillaceae</taxon>
        <taxon>Aspergillus</taxon>
        <taxon>Aspergillus subgen. Circumdati</taxon>
    </lineage>
</organism>
<sequence>MLEQIPLNGSDAPSTAGNSPLEACVRVTLKLVQRQSLTLLWLQCLNLASTLGPDKISFPNTAAYEASQKSYFAQQNSDLQPSCVVSPHSAEDVSKVITSLITTASALPAHELARCQFAIRSGGHNSFAGVSNIQHGITIDLRALNTIKVQAPSGDNDDKQTVFVGAGATWGDVYAHLDPLGLSVAGGRAAQVGVGGLTLGGGMSHFSPRYGWTCDNMVGVEIVLADGTIAHWDEKTQHPEWLAALRGGGNSNFGIVTGFYLRVFPQGPIYGGSVYCSTDTIDAQLRAFAELADPKTPSHYDENASLIISFGFAGGKGAAVVNNIVYTGEMEKPEKNGEVSQQPPSPPAVYRAFLDIPQLYSTMRVAPVHEISLEQGSLSQNGKRQLSVVTTHDATVPMLKATYDRWNTSVAAVQDVPGIVWSISLEPLPAAIYGRAPTGHNMMGLPSDTEKALVVTLLSATWDNVTDDARVEEAAKTLFAGIEADAHHLNAYHPFVYLNYAAQWQDPIASYGPESVSRLQRISREVDPTGVFQRMVPGGFKIPQ</sequence>
<evidence type="ECO:0000313" key="7">
    <source>
        <dbReference type="EMBL" id="GAT30860.1"/>
    </source>
</evidence>
<proteinExistence type="inferred from homology"/>
<dbReference type="AlphaFoldDB" id="A0A146FYY4"/>
<reference evidence="6" key="3">
    <citation type="submission" date="2021-01" db="EMBL/GenBank/DDBJ databases">
        <authorList>
            <consortium name="Aspergillus luchuensis mut. kawachii IFO 4304 genome sequencing consortium"/>
            <person name="Kazuki M."/>
            <person name="Futagami T."/>
        </authorList>
    </citation>
    <scope>NUCLEOTIDE SEQUENCE</scope>
    <source>
        <strain evidence="6">IFO 4308</strain>
    </source>
</reference>
<dbReference type="PROSITE" id="PS51387">
    <property type="entry name" value="FAD_PCMH"/>
    <property type="match status" value="1"/>
</dbReference>
<dbReference type="VEuPathDB" id="FungiDB:ASPFODRAFT_629591"/>
<keyword evidence="3" id="KW-0274">FAD</keyword>
<evidence type="ECO:0000313" key="6">
    <source>
        <dbReference type="EMBL" id="BCS02055.1"/>
    </source>
</evidence>
<reference evidence="6" key="4">
    <citation type="submission" date="2021-02" db="EMBL/GenBank/DDBJ databases">
        <title>Aspergillus luchuensis mut. kawachii IFO 4304 genome sequence.</title>
        <authorList>
            <person name="Mori K."/>
            <person name="Kadooka C."/>
            <person name="Goto M."/>
            <person name="Futagami T."/>
        </authorList>
    </citation>
    <scope>NUCLEOTIDE SEQUENCE</scope>
    <source>
        <strain evidence="6">IFO 4308</strain>
    </source>
</reference>
<dbReference type="InterPro" id="IPR006094">
    <property type="entry name" value="Oxid_FAD_bind_N"/>
</dbReference>
<reference evidence="7 8" key="1">
    <citation type="journal article" date="2016" name="DNA Res.">
        <title>Genome sequence of Aspergillus luchuensis NBRC 4314.</title>
        <authorList>
            <person name="Yamada O."/>
            <person name="Machida M."/>
            <person name="Hosoyama A."/>
            <person name="Goto M."/>
            <person name="Takahashi T."/>
            <person name="Futagami T."/>
            <person name="Yamagata Y."/>
            <person name="Takeuchi M."/>
            <person name="Kobayashi T."/>
            <person name="Koike H."/>
            <person name="Abe K."/>
            <person name="Asai K."/>
            <person name="Arita M."/>
            <person name="Fujita N."/>
            <person name="Fukuda K."/>
            <person name="Higa K."/>
            <person name="Horikawa H."/>
            <person name="Ishikawa T."/>
            <person name="Jinno K."/>
            <person name="Kato Y."/>
            <person name="Kirimura K."/>
            <person name="Mizutani O."/>
            <person name="Nakasone K."/>
            <person name="Sano M."/>
            <person name="Shiraishi Y."/>
            <person name="Tsukahara M."/>
            <person name="Gomi K."/>
        </authorList>
    </citation>
    <scope>NUCLEOTIDE SEQUENCE [LARGE SCALE GENOMIC DNA]</scope>
    <source>
        <strain evidence="7 8">RIB 2604</strain>
    </source>
</reference>
<dbReference type="SUPFAM" id="SSF56176">
    <property type="entry name" value="FAD-binding/transporter-associated domain-like"/>
    <property type="match status" value="1"/>
</dbReference>
<dbReference type="GO" id="GO:0071949">
    <property type="term" value="F:FAD binding"/>
    <property type="evidence" value="ECO:0007669"/>
    <property type="project" value="InterPro"/>
</dbReference>
<dbReference type="Gene3D" id="3.30.465.10">
    <property type="match status" value="1"/>
</dbReference>
<keyword evidence="4" id="KW-0560">Oxidoreductase</keyword>
<evidence type="ECO:0000256" key="4">
    <source>
        <dbReference type="ARBA" id="ARBA00023002"/>
    </source>
</evidence>
<dbReference type="Proteomes" id="UP000075230">
    <property type="component" value="Unassembled WGS sequence"/>
</dbReference>
<dbReference type="KEGG" id="aluc:AKAW2_60319A"/>
<dbReference type="Proteomes" id="UP000661280">
    <property type="component" value="Chromosome 6"/>
</dbReference>
<accession>A0A146FYY4</accession>